<feature type="compositionally biased region" description="Acidic residues" evidence="5">
    <location>
        <begin position="947"/>
        <end position="956"/>
    </location>
</feature>
<accession>A0A0G4F380</accession>
<keyword evidence="6" id="KW-0812">Transmembrane</keyword>
<dbReference type="InterPro" id="IPR027038">
    <property type="entry name" value="RanGap"/>
</dbReference>
<dbReference type="Pfam" id="PF13516">
    <property type="entry name" value="LRR_6"/>
    <property type="match status" value="3"/>
</dbReference>
<keyword evidence="6" id="KW-0472">Membrane</keyword>
<evidence type="ECO:0000313" key="7">
    <source>
        <dbReference type="EMBL" id="CEM06155.1"/>
    </source>
</evidence>
<evidence type="ECO:0000256" key="4">
    <source>
        <dbReference type="SAM" id="Coils"/>
    </source>
</evidence>
<dbReference type="SMART" id="SM00368">
    <property type="entry name" value="LRR_RI"/>
    <property type="match status" value="5"/>
</dbReference>
<evidence type="ECO:0000256" key="5">
    <source>
        <dbReference type="SAM" id="MobiDB-lite"/>
    </source>
</evidence>
<feature type="region of interest" description="Disordered" evidence="5">
    <location>
        <begin position="502"/>
        <end position="535"/>
    </location>
</feature>
<reference evidence="7" key="1">
    <citation type="submission" date="2014-11" db="EMBL/GenBank/DDBJ databases">
        <authorList>
            <person name="Otto D Thomas"/>
            <person name="Naeem Raeece"/>
        </authorList>
    </citation>
    <scope>NUCLEOTIDE SEQUENCE</scope>
</reference>
<dbReference type="GO" id="GO:0005096">
    <property type="term" value="F:GTPase activator activity"/>
    <property type="evidence" value="ECO:0007669"/>
    <property type="project" value="UniProtKB-KW"/>
</dbReference>
<keyword evidence="6" id="KW-1133">Transmembrane helix</keyword>
<keyword evidence="3" id="KW-0677">Repeat</keyword>
<evidence type="ECO:0000256" key="2">
    <source>
        <dbReference type="ARBA" id="ARBA00022614"/>
    </source>
</evidence>
<evidence type="ECO:0000256" key="1">
    <source>
        <dbReference type="ARBA" id="ARBA00022468"/>
    </source>
</evidence>
<dbReference type="GO" id="GO:0031267">
    <property type="term" value="F:small GTPase binding"/>
    <property type="evidence" value="ECO:0007669"/>
    <property type="project" value="TreeGrafter"/>
</dbReference>
<evidence type="ECO:0000256" key="6">
    <source>
        <dbReference type="SAM" id="Phobius"/>
    </source>
</evidence>
<protein>
    <submittedName>
        <fullName evidence="7">Uncharacterized protein</fullName>
    </submittedName>
</protein>
<dbReference type="InterPro" id="IPR032675">
    <property type="entry name" value="LRR_dom_sf"/>
</dbReference>
<dbReference type="EMBL" id="CDMZ01000079">
    <property type="protein sequence ID" value="CEM06155.1"/>
    <property type="molecule type" value="Genomic_DNA"/>
</dbReference>
<proteinExistence type="predicted"/>
<dbReference type="SUPFAM" id="SSF52047">
    <property type="entry name" value="RNI-like"/>
    <property type="match status" value="2"/>
</dbReference>
<keyword evidence="1" id="KW-0343">GTPase activation</keyword>
<dbReference type="PANTHER" id="PTHR24113">
    <property type="entry name" value="RAN GTPASE-ACTIVATING PROTEIN 1"/>
    <property type="match status" value="1"/>
</dbReference>
<organism evidence="7">
    <name type="scientific">Chromera velia CCMP2878</name>
    <dbReference type="NCBI Taxonomy" id="1169474"/>
    <lineage>
        <taxon>Eukaryota</taxon>
        <taxon>Sar</taxon>
        <taxon>Alveolata</taxon>
        <taxon>Colpodellida</taxon>
        <taxon>Chromeraceae</taxon>
        <taxon>Chromera</taxon>
    </lineage>
</organism>
<feature type="compositionally biased region" description="Basic and acidic residues" evidence="5">
    <location>
        <begin position="518"/>
        <end position="533"/>
    </location>
</feature>
<sequence length="1135" mass="125522">MPESYAEAQGWHYRRMHEAGQERAVRSLREDLERQEEEWQRQRERQAMLNSMSAEERKLFLALERLQRYRLGLFGASLFCCAFGLIFFYVAGNVGAAVTWLLVHSPSLSSSPSSSFRSLRVLLGCSSFFKMESGKAETQMECRLGGLNSKRLSAKDISEYISHRDSFGLGWLLLQNIRLCEDSFPFTILDLSDFSLSNGKLDFLLSTTTAPETLKLGPRVCTEDFFPAVLTFLQRLKGSEEEEEEEEASGGDGRRLKSLIAAKCELREVSALFSSLPPSLERLDLKGNNFRLAAMEAFSARWLPVLMSVDLSDNPLGPLGVRALAEGLYTPLQSLRLARVGAKKEGVKGLAEALKEKRVSSLQTLDLAENQMGPEGFEDLVDALCTAGAVPEMRNLNLKRNNLIKFDEVTGRGVAGYAPLSKLLTTDRLTALEELDLSENALFEEELGVPGAPKRVCASSIAQNGRFPKLRVLNLCGNSISSRETASLLTALQQQDAPRLEELGLSSGGGRPRAFVTEGRKMEKRRGERKSWSEEDEPGIHAFADALNSGCLSQLTQLTMVKRDDLSPESAIPLFRALSDRTAPQLRTLNVEVQEASSEESCQETMKAIIAAVRQGGLRHVENFTLDLEEFCAVSAHISLLFFALGSRVGPGSRLRKLDLRWDCMTDSDGQSLVGLAQILGAGGMPCLEDLSVVFQKEGAKGAEAFGRVLSTGRVPSLRKMYLDWPMSPVMSSFCEGLRVGNCPPELKMELHIHGNDGEREEGDVLVRLTETIRTGHMKCLQILRSFGVLFTSESAAGLGQAMADENAGMVNLEEVAFATCRSLSTEETAESFWRGLGRGSAGLRALRKVLAYYYADTAPAPLEHHFLSPRPLAAVVARGKVPSLSEIKVQVGVGDLEGVAALSACLWWFSPPSLTSLDVSFGPPAKTFEEETVYFRPDPLQQQQQQEEEEEEEAPAVEVQTFSRALPDFSRSLTRLEHLRLSNIQRPEAEFRSLCHGIQMARLASLRQLTLDHVCIMHEEAAGWLSAALNADTVPRLTVLKILKAALTDRKLKRLTDGWIRRPPPPLKELDLSLNRLTDEGALALGAFLALKRLPALLRVAIGENQCRMPRRWEDALKKLAGRLPEIVFCWSDD</sequence>
<dbReference type="InterPro" id="IPR001611">
    <property type="entry name" value="Leu-rich_rpt"/>
</dbReference>
<dbReference type="PANTHER" id="PTHR24113:SF12">
    <property type="entry name" value="RAN GTPASE-ACTIVATING PROTEIN 1"/>
    <property type="match status" value="1"/>
</dbReference>
<dbReference type="VEuPathDB" id="CryptoDB:Cvel_14833"/>
<feature type="coiled-coil region" evidence="4">
    <location>
        <begin position="18"/>
        <end position="49"/>
    </location>
</feature>
<dbReference type="AlphaFoldDB" id="A0A0G4F380"/>
<dbReference type="GO" id="GO:0005829">
    <property type="term" value="C:cytosol"/>
    <property type="evidence" value="ECO:0007669"/>
    <property type="project" value="TreeGrafter"/>
</dbReference>
<dbReference type="GO" id="GO:0048471">
    <property type="term" value="C:perinuclear region of cytoplasm"/>
    <property type="evidence" value="ECO:0007669"/>
    <property type="project" value="TreeGrafter"/>
</dbReference>
<keyword evidence="2" id="KW-0433">Leucine-rich repeat</keyword>
<dbReference type="GO" id="GO:0006913">
    <property type="term" value="P:nucleocytoplasmic transport"/>
    <property type="evidence" value="ECO:0007669"/>
    <property type="project" value="TreeGrafter"/>
</dbReference>
<feature type="region of interest" description="Disordered" evidence="5">
    <location>
        <begin position="938"/>
        <end position="958"/>
    </location>
</feature>
<dbReference type="GO" id="GO:0005634">
    <property type="term" value="C:nucleus"/>
    <property type="evidence" value="ECO:0007669"/>
    <property type="project" value="TreeGrafter"/>
</dbReference>
<feature type="transmembrane region" description="Helical" evidence="6">
    <location>
        <begin position="73"/>
        <end position="103"/>
    </location>
</feature>
<dbReference type="Gene3D" id="3.80.10.10">
    <property type="entry name" value="Ribonuclease Inhibitor"/>
    <property type="match status" value="4"/>
</dbReference>
<keyword evidence="4" id="KW-0175">Coiled coil</keyword>
<gene>
    <name evidence="7" type="ORF">Cvel_14833</name>
</gene>
<name>A0A0G4F380_9ALVE</name>
<dbReference type="PhylomeDB" id="A0A0G4F380"/>
<evidence type="ECO:0000256" key="3">
    <source>
        <dbReference type="ARBA" id="ARBA00022737"/>
    </source>
</evidence>